<comment type="subcellular location">
    <subcellularLocation>
        <location evidence="2">Nucleus</location>
    </subcellularLocation>
</comment>
<dbReference type="InterPro" id="IPR017907">
    <property type="entry name" value="Znf_RING_CS"/>
</dbReference>
<evidence type="ECO:0000313" key="24">
    <source>
        <dbReference type="EMBL" id="PIL30564.1"/>
    </source>
</evidence>
<evidence type="ECO:0000256" key="5">
    <source>
        <dbReference type="ARBA" id="ARBA00012483"/>
    </source>
</evidence>
<dbReference type="PANTHER" id="PTHR14134:SF2">
    <property type="entry name" value="E3 UBIQUITIN-PROTEIN LIGASE RAD18"/>
    <property type="match status" value="1"/>
</dbReference>
<keyword evidence="7" id="KW-0808">Transferase</keyword>
<feature type="compositionally biased region" description="Polar residues" evidence="21">
    <location>
        <begin position="121"/>
        <end position="132"/>
    </location>
</feature>
<dbReference type="InterPro" id="IPR001841">
    <property type="entry name" value="Znf_RING"/>
</dbReference>
<evidence type="ECO:0000259" key="23">
    <source>
        <dbReference type="PROSITE" id="PS51908"/>
    </source>
</evidence>
<keyword evidence="13" id="KW-0238">DNA-binding</keyword>
<keyword evidence="11" id="KW-0833">Ubl conjugation pathway</keyword>
<dbReference type="Pfam" id="PF13923">
    <property type="entry name" value="zf-C3HC4_2"/>
    <property type="match status" value="1"/>
</dbReference>
<evidence type="ECO:0000256" key="3">
    <source>
        <dbReference type="ARBA" id="ARBA00004906"/>
    </source>
</evidence>
<dbReference type="GO" id="GO:0097505">
    <property type="term" value="C:Rad6-Rad18 complex"/>
    <property type="evidence" value="ECO:0007669"/>
    <property type="project" value="TreeGrafter"/>
</dbReference>
<evidence type="ECO:0000256" key="11">
    <source>
        <dbReference type="ARBA" id="ARBA00022786"/>
    </source>
</evidence>
<feature type="compositionally biased region" description="Basic residues" evidence="21">
    <location>
        <begin position="254"/>
        <end position="264"/>
    </location>
</feature>
<dbReference type="GO" id="GO:0006513">
    <property type="term" value="P:protein monoubiquitination"/>
    <property type="evidence" value="ECO:0007669"/>
    <property type="project" value="InterPro"/>
</dbReference>
<keyword evidence="12" id="KW-0862">Zinc</keyword>
<feature type="domain" description="RING-type" evidence="22">
    <location>
        <begin position="37"/>
        <end position="75"/>
    </location>
</feature>
<evidence type="ECO:0000256" key="7">
    <source>
        <dbReference type="ARBA" id="ARBA00022679"/>
    </source>
</evidence>
<evidence type="ECO:0000256" key="2">
    <source>
        <dbReference type="ARBA" id="ARBA00004123"/>
    </source>
</evidence>
<evidence type="ECO:0000313" key="25">
    <source>
        <dbReference type="Proteomes" id="UP000230002"/>
    </source>
</evidence>
<feature type="compositionally biased region" description="Polar residues" evidence="21">
    <location>
        <begin position="211"/>
        <end position="220"/>
    </location>
</feature>
<dbReference type="Gene3D" id="3.30.40.10">
    <property type="entry name" value="Zinc/RING finger domain, C3HC4 (zinc finger)"/>
    <property type="match status" value="1"/>
</dbReference>
<dbReference type="InterPro" id="IPR039577">
    <property type="entry name" value="Rad18"/>
</dbReference>
<evidence type="ECO:0000256" key="17">
    <source>
        <dbReference type="ARBA" id="ARBA00074353"/>
    </source>
</evidence>
<dbReference type="GO" id="GO:0003697">
    <property type="term" value="F:single-stranded DNA binding"/>
    <property type="evidence" value="ECO:0007669"/>
    <property type="project" value="InterPro"/>
</dbReference>
<accession>A0A2G8S9Z2</accession>
<evidence type="ECO:0000256" key="14">
    <source>
        <dbReference type="ARBA" id="ARBA00023204"/>
    </source>
</evidence>
<evidence type="ECO:0000256" key="13">
    <source>
        <dbReference type="ARBA" id="ARBA00023125"/>
    </source>
</evidence>
<comment type="catalytic activity">
    <reaction evidence="1">
        <text>S-ubiquitinyl-[E2 ubiquitin-conjugating enzyme]-L-cysteine + [acceptor protein]-L-lysine = [E2 ubiquitin-conjugating enzyme]-L-cysteine + N(6)-ubiquitinyl-[acceptor protein]-L-lysine.</text>
        <dbReference type="EC" id="2.3.2.27"/>
    </reaction>
</comment>
<dbReference type="EC" id="2.3.2.27" evidence="5"/>
<comment type="similarity">
    <text evidence="4">Belongs to the RAD18 family.</text>
</comment>
<comment type="pathway">
    <text evidence="3">Protein modification; protein ubiquitination.</text>
</comment>
<gene>
    <name evidence="24" type="ORF">GSI_07264</name>
</gene>
<evidence type="ECO:0000256" key="10">
    <source>
        <dbReference type="ARBA" id="ARBA00022771"/>
    </source>
</evidence>
<evidence type="ECO:0000256" key="15">
    <source>
        <dbReference type="ARBA" id="ARBA00023242"/>
    </source>
</evidence>
<evidence type="ECO:0000256" key="20">
    <source>
        <dbReference type="PROSITE-ProRule" id="PRU01256"/>
    </source>
</evidence>
<evidence type="ECO:0000256" key="21">
    <source>
        <dbReference type="SAM" id="MobiDB-lite"/>
    </source>
</evidence>
<dbReference type="GO" id="GO:0006281">
    <property type="term" value="P:DNA repair"/>
    <property type="evidence" value="ECO:0007669"/>
    <property type="project" value="UniProtKB-KW"/>
</dbReference>
<proteinExistence type="inferred from homology"/>
<dbReference type="NCBIfam" id="TIGR00599">
    <property type="entry name" value="rad18"/>
    <property type="match status" value="1"/>
</dbReference>
<dbReference type="PROSITE" id="PS00518">
    <property type="entry name" value="ZF_RING_1"/>
    <property type="match status" value="1"/>
</dbReference>
<keyword evidence="10 19" id="KW-0863">Zinc-finger</keyword>
<dbReference type="STRING" id="1077348.A0A2G8S9Z2"/>
<dbReference type="InterPro" id="IPR013083">
    <property type="entry name" value="Znf_RING/FYVE/PHD"/>
</dbReference>
<keyword evidence="25" id="KW-1185">Reference proteome</keyword>
<dbReference type="InterPro" id="IPR004580">
    <property type="entry name" value="Rad18_fungi"/>
</dbReference>
<feature type="compositionally biased region" description="Low complexity" evidence="21">
    <location>
        <begin position="160"/>
        <end position="171"/>
    </location>
</feature>
<keyword evidence="14 20" id="KW-0234">DNA repair</keyword>
<dbReference type="SMART" id="SM00184">
    <property type="entry name" value="RING"/>
    <property type="match status" value="1"/>
</dbReference>
<evidence type="ECO:0000256" key="9">
    <source>
        <dbReference type="ARBA" id="ARBA00022763"/>
    </source>
</evidence>
<evidence type="ECO:0000256" key="16">
    <source>
        <dbReference type="ARBA" id="ARBA00031783"/>
    </source>
</evidence>
<feature type="domain" description="UBZ4-type" evidence="23">
    <location>
        <begin position="179"/>
        <end position="207"/>
    </location>
</feature>
<evidence type="ECO:0000256" key="12">
    <source>
        <dbReference type="ARBA" id="ARBA00022833"/>
    </source>
</evidence>
<organism evidence="24 25">
    <name type="scientific">Ganoderma sinense ZZ0214-1</name>
    <dbReference type="NCBI Taxonomy" id="1077348"/>
    <lineage>
        <taxon>Eukaryota</taxon>
        <taxon>Fungi</taxon>
        <taxon>Dikarya</taxon>
        <taxon>Basidiomycota</taxon>
        <taxon>Agaricomycotina</taxon>
        <taxon>Agaricomycetes</taxon>
        <taxon>Polyporales</taxon>
        <taxon>Polyporaceae</taxon>
        <taxon>Ganoderma</taxon>
    </lineage>
</organism>
<comment type="caution">
    <text evidence="24">The sequence shown here is derived from an EMBL/GenBank/DDBJ whole genome shotgun (WGS) entry which is preliminary data.</text>
</comment>
<keyword evidence="9 20" id="KW-0227">DNA damage</keyword>
<evidence type="ECO:0000256" key="19">
    <source>
        <dbReference type="PROSITE-ProRule" id="PRU00175"/>
    </source>
</evidence>
<dbReference type="SUPFAM" id="SSF57850">
    <property type="entry name" value="RING/U-box"/>
    <property type="match status" value="1"/>
</dbReference>
<feature type="region of interest" description="Disordered" evidence="21">
    <location>
        <begin position="211"/>
        <end position="271"/>
    </location>
</feature>
<dbReference type="Proteomes" id="UP000230002">
    <property type="component" value="Unassembled WGS sequence"/>
</dbReference>
<dbReference type="PROSITE" id="PS50089">
    <property type="entry name" value="ZF_RING_2"/>
    <property type="match status" value="1"/>
</dbReference>
<dbReference type="InterPro" id="IPR006642">
    <property type="entry name" value="Rad18_UBZ4"/>
</dbReference>
<dbReference type="GO" id="GO:0006301">
    <property type="term" value="P:DNA damage tolerance"/>
    <property type="evidence" value="ECO:0007669"/>
    <property type="project" value="InterPro"/>
</dbReference>
<dbReference type="SMART" id="SM00734">
    <property type="entry name" value="ZnF_Rad18"/>
    <property type="match status" value="1"/>
</dbReference>
<dbReference type="EMBL" id="AYKW01000014">
    <property type="protein sequence ID" value="PIL30564.1"/>
    <property type="molecule type" value="Genomic_DNA"/>
</dbReference>
<dbReference type="GO" id="GO:0008270">
    <property type="term" value="F:zinc ion binding"/>
    <property type="evidence" value="ECO:0007669"/>
    <property type="project" value="UniProtKB-KW"/>
</dbReference>
<sequence length="426" mass="46748">MASMLDDLLAQGITDSTDFPDDATTPGLRSFDDALRCGICRDFYDAPVSLACGHCFCSACIRSALPEKAQCPTCRKEASESQLRRVVAVESAVHAWKAARDLILRFALEEERRKSRPVLPSLSQTRKSSNGNHSERLGQKRRRRDSPLPPSSDDEIVAIPSSPAPSGSSTPDISSLPDLVECPVCQKDVLSSKINMHLDSSCKKYLFEGSTPTGSNTGAESSKSKQKQQWSHLFPGSKGKNVPAKAKDRDQSKTKTKGKGKGKSRATPDVDVTDESLEHLPKVAYDIHPRQRISEMLAESGLPTHGDKNALARRHARWLVLYNANIDRDPKQRHTLDHLRQELKAEEAEGRTKKETVDDVVAYQKANKGTFAKLTEAARPKKPIKVKKAKEGTPVLDGDEVRDPGLAEGRNSPAGHEVIDVDDSES</sequence>
<keyword evidence="8" id="KW-0479">Metal-binding</keyword>
<evidence type="ECO:0000256" key="4">
    <source>
        <dbReference type="ARBA" id="ARBA00009506"/>
    </source>
</evidence>
<dbReference type="FunFam" id="3.30.40.10:FF:000172">
    <property type="entry name" value="E3 ubiquitin-protein ligase RAD18"/>
    <property type="match status" value="1"/>
</dbReference>
<dbReference type="GO" id="GO:0005634">
    <property type="term" value="C:nucleus"/>
    <property type="evidence" value="ECO:0007669"/>
    <property type="project" value="UniProtKB-SubCell"/>
</dbReference>
<dbReference type="GO" id="GO:0061630">
    <property type="term" value="F:ubiquitin protein ligase activity"/>
    <property type="evidence" value="ECO:0007669"/>
    <property type="project" value="UniProtKB-EC"/>
</dbReference>
<keyword evidence="15" id="KW-0539">Nucleus</keyword>
<evidence type="ECO:0000259" key="22">
    <source>
        <dbReference type="PROSITE" id="PS50089"/>
    </source>
</evidence>
<dbReference type="PROSITE" id="PS51908">
    <property type="entry name" value="ZF_UBZ4"/>
    <property type="match status" value="1"/>
</dbReference>
<dbReference type="OrthoDB" id="9049620at2759"/>
<evidence type="ECO:0000256" key="18">
    <source>
        <dbReference type="ARBA" id="ARBA00082369"/>
    </source>
</evidence>
<feature type="region of interest" description="Disordered" evidence="21">
    <location>
        <begin position="115"/>
        <end position="174"/>
    </location>
</feature>
<evidence type="ECO:0000256" key="6">
    <source>
        <dbReference type="ARBA" id="ARBA00015551"/>
    </source>
</evidence>
<dbReference type="Gene3D" id="3.30.160.60">
    <property type="entry name" value="Classic Zinc Finger"/>
    <property type="match status" value="1"/>
</dbReference>
<dbReference type="PANTHER" id="PTHR14134">
    <property type="entry name" value="E3 UBIQUITIN-PROTEIN LIGASE RAD18"/>
    <property type="match status" value="1"/>
</dbReference>
<evidence type="ECO:0000256" key="8">
    <source>
        <dbReference type="ARBA" id="ARBA00022723"/>
    </source>
</evidence>
<reference evidence="24 25" key="1">
    <citation type="journal article" date="2015" name="Sci. Rep.">
        <title>Chromosome-level genome map provides insights into diverse defense mechanisms in the medicinal fungus Ganoderma sinense.</title>
        <authorList>
            <person name="Zhu Y."/>
            <person name="Xu J."/>
            <person name="Sun C."/>
            <person name="Zhou S."/>
            <person name="Xu H."/>
            <person name="Nelson D.R."/>
            <person name="Qian J."/>
            <person name="Song J."/>
            <person name="Luo H."/>
            <person name="Xiang L."/>
            <person name="Li Y."/>
            <person name="Xu Z."/>
            <person name="Ji A."/>
            <person name="Wang L."/>
            <person name="Lu S."/>
            <person name="Hayward A."/>
            <person name="Sun W."/>
            <person name="Li X."/>
            <person name="Schwartz D.C."/>
            <person name="Wang Y."/>
            <person name="Chen S."/>
        </authorList>
    </citation>
    <scope>NUCLEOTIDE SEQUENCE [LARGE SCALE GENOMIC DNA]</scope>
    <source>
        <strain evidence="24 25">ZZ0214-1</strain>
    </source>
</reference>
<evidence type="ECO:0000256" key="1">
    <source>
        <dbReference type="ARBA" id="ARBA00000900"/>
    </source>
</evidence>
<dbReference type="AlphaFoldDB" id="A0A2G8S9Z2"/>
<protein>
    <recommendedName>
        <fullName evidence="6">Postreplication repair E3 ubiquitin-protein ligase RAD18</fullName>
        <ecNumber evidence="5">2.3.2.27</ecNumber>
    </recommendedName>
    <alternativeName>
        <fullName evidence="17">Postreplication repair E3 ubiquitin-protein ligase rad18</fullName>
    </alternativeName>
    <alternativeName>
        <fullName evidence="16 18">RING-type E3 ubiquitin transferase RAD18</fullName>
    </alternativeName>
</protein>
<feature type="region of interest" description="Disordered" evidence="21">
    <location>
        <begin position="379"/>
        <end position="426"/>
    </location>
</feature>
<name>A0A2G8S9Z2_9APHY</name>